<evidence type="ECO:0000313" key="2">
    <source>
        <dbReference type="EMBL" id="EJW95118.1"/>
    </source>
</evidence>
<name>J9FL25_9ZZZZ</name>
<dbReference type="EMBL" id="AMCI01005992">
    <property type="protein sequence ID" value="EJW95118.1"/>
    <property type="molecule type" value="Genomic_DNA"/>
</dbReference>
<feature type="domain" description="Outer membrane protein beta-barrel" evidence="1">
    <location>
        <begin position="11"/>
        <end position="175"/>
    </location>
</feature>
<gene>
    <name evidence="2" type="ORF">EVA_16775</name>
</gene>
<dbReference type="AlphaFoldDB" id="J9FL25"/>
<dbReference type="Pfam" id="PF13568">
    <property type="entry name" value="OMP_b-brl_2"/>
    <property type="match status" value="1"/>
</dbReference>
<accession>J9FL25</accession>
<dbReference type="InterPro" id="IPR025665">
    <property type="entry name" value="Beta-barrel_OMP_2"/>
</dbReference>
<organism evidence="2">
    <name type="scientific">gut metagenome</name>
    <dbReference type="NCBI Taxonomy" id="749906"/>
    <lineage>
        <taxon>unclassified sequences</taxon>
        <taxon>metagenomes</taxon>
        <taxon>organismal metagenomes</taxon>
    </lineage>
</organism>
<comment type="caution">
    <text evidence="2">The sequence shown here is derived from an EMBL/GenBank/DDBJ whole genome shotgun (WGS) entry which is preliminary data.</text>
</comment>
<sequence>MKKLILSLFAFSFFTVVSAQTFRIGPTIDGNLNLAQDTKVRVGFAVGVKGEVNFSSTGHGWFMNTAVLFNNRNLCSESYYDLNTRNSYQWKYATYSLNIPINVGYKIQVSHKLNLLVAVGPYIDFGLTGNDKLFTTDEKGHESKKKVSSNVYKDKLFNRINAGMNVSVGTEFARHYQISLS</sequence>
<reference evidence="2" key="1">
    <citation type="journal article" date="2012" name="PLoS ONE">
        <title>Gene sets for utilization of primary and secondary nutrition supplies in the distal gut of endangered iberian lynx.</title>
        <authorList>
            <person name="Alcaide M."/>
            <person name="Messina E."/>
            <person name="Richter M."/>
            <person name="Bargiela R."/>
            <person name="Peplies J."/>
            <person name="Huws S.A."/>
            <person name="Newbold C.J."/>
            <person name="Golyshin P.N."/>
            <person name="Simon M.A."/>
            <person name="Lopez G."/>
            <person name="Yakimov M.M."/>
            <person name="Ferrer M."/>
        </authorList>
    </citation>
    <scope>NUCLEOTIDE SEQUENCE</scope>
</reference>
<feature type="non-terminal residue" evidence="2">
    <location>
        <position position="181"/>
    </location>
</feature>
<protein>
    <recommendedName>
        <fullName evidence="1">Outer membrane protein beta-barrel domain-containing protein</fullName>
    </recommendedName>
</protein>
<evidence type="ECO:0000259" key="1">
    <source>
        <dbReference type="Pfam" id="PF13568"/>
    </source>
</evidence>
<proteinExistence type="predicted"/>